<evidence type="ECO:0000313" key="2">
    <source>
        <dbReference type="Proteomes" id="UP001596540"/>
    </source>
</evidence>
<proteinExistence type="predicted"/>
<evidence type="ECO:0000313" key="1">
    <source>
        <dbReference type="EMBL" id="MFC7330737.1"/>
    </source>
</evidence>
<sequence>MMSDRTPIAADHPFEERYARMLHELRTSPHVDLEHEARGPVDDFLADPERVFHALAEEYRLPVAAAFRPVFFRQAGLGVFWRSVPPLPLVVGEFHLRHVYLSAIREPVPWLADQVTDEHAEVAAELRVMDDTPQGGSGRFAALRTTPGTAESQIWLYDMSHDHRAITPLEVDYRGYLEALLLTRGFSGWQYLYADVPLGAPEFRGIRRTIEEALEVLPKAFPGDDHTPLFERFERRS</sequence>
<accession>A0ABW2KNI7</accession>
<gene>
    <name evidence="1" type="ORF">ACFQRF_23680</name>
</gene>
<organism evidence="1 2">
    <name type="scientific">Marinactinospora rubrisoli</name>
    <dbReference type="NCBI Taxonomy" id="2715399"/>
    <lineage>
        <taxon>Bacteria</taxon>
        <taxon>Bacillati</taxon>
        <taxon>Actinomycetota</taxon>
        <taxon>Actinomycetes</taxon>
        <taxon>Streptosporangiales</taxon>
        <taxon>Nocardiopsidaceae</taxon>
        <taxon>Marinactinospora</taxon>
    </lineage>
</organism>
<evidence type="ECO:0008006" key="3">
    <source>
        <dbReference type="Google" id="ProtNLM"/>
    </source>
</evidence>
<dbReference type="EMBL" id="JBHTBH010000013">
    <property type="protein sequence ID" value="MFC7330737.1"/>
    <property type="molecule type" value="Genomic_DNA"/>
</dbReference>
<comment type="caution">
    <text evidence="1">The sequence shown here is derived from an EMBL/GenBank/DDBJ whole genome shotgun (WGS) entry which is preliminary data.</text>
</comment>
<dbReference type="Proteomes" id="UP001596540">
    <property type="component" value="Unassembled WGS sequence"/>
</dbReference>
<name>A0ABW2KNI7_9ACTN</name>
<dbReference type="RefSeq" id="WP_379873382.1">
    <property type="nucleotide sequence ID" value="NZ_JBHTBH010000013.1"/>
</dbReference>
<reference evidence="2" key="1">
    <citation type="journal article" date="2019" name="Int. J. Syst. Evol. Microbiol.">
        <title>The Global Catalogue of Microorganisms (GCM) 10K type strain sequencing project: providing services to taxonomists for standard genome sequencing and annotation.</title>
        <authorList>
            <consortium name="The Broad Institute Genomics Platform"/>
            <consortium name="The Broad Institute Genome Sequencing Center for Infectious Disease"/>
            <person name="Wu L."/>
            <person name="Ma J."/>
        </authorList>
    </citation>
    <scope>NUCLEOTIDE SEQUENCE [LARGE SCALE GENOMIC DNA]</scope>
    <source>
        <strain evidence="2">CGMCC 4.7382</strain>
    </source>
</reference>
<protein>
    <recommendedName>
        <fullName evidence="3">SMI1/KNR4 family protein</fullName>
    </recommendedName>
</protein>
<keyword evidence="2" id="KW-1185">Reference proteome</keyword>